<sequence length="380" mass="41215">MADEDLFGKAQGLSDLELAFLLCLMSREHCIISSIPSALDDLVQELQFIASKTFGLVSVVINCCPTTTLDDFVAALLLPNTPTPHPTRSSSPFKSRSDASYFNPHSRSGIAPLSPIIPHPTSPGQSGQTLFIPEVVLARNLDRAPKAVQIQALELLRTRRIFTRTAVQTAPKTFLFVPLLGAESGGAARVTPHLNDFFFLAHWHDVEDGLPYLEEAEGGEGWGEDAETASTASVVKRSTPGGPNNDQSAEPLLSEGDISRLASLSRTTRLDIDVHRYQMNLVSFLRIHRAVAGGISYAATKHFDQLMRCLAPLHGIDFVTPALVALAARKVYLHRIEIAAPAEERSVQWGSDIRAVEVLLEGIGPEDVIEDVLGMVTAPV</sequence>
<organism evidence="5 6">
    <name type="scientific">Cephalotrichum gorgonifer</name>
    <dbReference type="NCBI Taxonomy" id="2041049"/>
    <lineage>
        <taxon>Eukaryota</taxon>
        <taxon>Fungi</taxon>
        <taxon>Dikarya</taxon>
        <taxon>Ascomycota</taxon>
        <taxon>Pezizomycotina</taxon>
        <taxon>Sordariomycetes</taxon>
        <taxon>Hypocreomycetidae</taxon>
        <taxon>Microascales</taxon>
        <taxon>Microascaceae</taxon>
        <taxon>Cephalotrichum</taxon>
    </lineage>
</organism>
<reference evidence="5" key="1">
    <citation type="submission" date="2018-03" db="EMBL/GenBank/DDBJ databases">
        <authorList>
            <person name="Guldener U."/>
        </authorList>
    </citation>
    <scope>NUCLEOTIDE SEQUENCE</scope>
</reference>
<dbReference type="Pfam" id="PF17863">
    <property type="entry name" value="AAA_lid_2"/>
    <property type="match status" value="1"/>
</dbReference>
<dbReference type="PANTHER" id="PTHR11603">
    <property type="entry name" value="AAA FAMILY ATPASE"/>
    <property type="match status" value="1"/>
</dbReference>
<dbReference type="PANTHER" id="PTHR11603:SF132">
    <property type="entry name" value="C2H2-TYPE DOMAIN-CONTAINING PROTEIN"/>
    <property type="match status" value="1"/>
</dbReference>
<dbReference type="EMBL" id="ONZQ02000004">
    <property type="protein sequence ID" value="SPO00667.1"/>
    <property type="molecule type" value="Genomic_DNA"/>
</dbReference>
<dbReference type="EC" id="6.6.1.1" evidence="1"/>
<protein>
    <recommendedName>
        <fullName evidence="1">magnesium chelatase</fullName>
        <ecNumber evidence="1">6.6.1.1</ecNumber>
    </recommendedName>
</protein>
<dbReference type="Gene3D" id="1.10.8.80">
    <property type="entry name" value="Magnesium chelatase subunit I, C-Terminal domain"/>
    <property type="match status" value="1"/>
</dbReference>
<feature type="region of interest" description="Disordered" evidence="3">
    <location>
        <begin position="215"/>
        <end position="252"/>
    </location>
</feature>
<dbReference type="InterPro" id="IPR052041">
    <property type="entry name" value="Nucleic_acid_metab_PIN/TRAM"/>
</dbReference>
<evidence type="ECO:0000256" key="1">
    <source>
        <dbReference type="ARBA" id="ARBA00012825"/>
    </source>
</evidence>
<dbReference type="AlphaFoldDB" id="A0AAE8MVW5"/>
<accession>A0AAE8MVW5</accession>
<evidence type="ECO:0000313" key="6">
    <source>
        <dbReference type="Proteomes" id="UP001187682"/>
    </source>
</evidence>
<name>A0AAE8MVW5_9PEZI</name>
<evidence type="ECO:0000256" key="3">
    <source>
        <dbReference type="SAM" id="MobiDB-lite"/>
    </source>
</evidence>
<evidence type="ECO:0000256" key="2">
    <source>
        <dbReference type="ARBA" id="ARBA00023444"/>
    </source>
</evidence>
<evidence type="ECO:0000313" key="5">
    <source>
        <dbReference type="EMBL" id="SPO00667.1"/>
    </source>
</evidence>
<keyword evidence="6" id="KW-1185">Reference proteome</keyword>
<dbReference type="Proteomes" id="UP001187682">
    <property type="component" value="Unassembled WGS sequence"/>
</dbReference>
<dbReference type="GO" id="GO:0016851">
    <property type="term" value="F:magnesium chelatase activity"/>
    <property type="evidence" value="ECO:0007669"/>
    <property type="project" value="UniProtKB-EC"/>
</dbReference>
<dbReference type="InterPro" id="IPR041628">
    <property type="entry name" value="ChlI/MoxR_AAA_lid"/>
</dbReference>
<gene>
    <name evidence="5" type="ORF">DNG_03415</name>
</gene>
<feature type="domain" description="ChlI/MoxR AAA lid" evidence="4">
    <location>
        <begin position="285"/>
        <end position="345"/>
    </location>
</feature>
<comment type="caution">
    <text evidence="5">The sequence shown here is derived from an EMBL/GenBank/DDBJ whole genome shotgun (WGS) entry which is preliminary data.</text>
</comment>
<comment type="pathway">
    <text evidence="2">Porphyrin-containing compound metabolism.</text>
</comment>
<proteinExistence type="predicted"/>
<evidence type="ECO:0000259" key="4">
    <source>
        <dbReference type="Pfam" id="PF17863"/>
    </source>
</evidence>
<feature type="compositionally biased region" description="Acidic residues" evidence="3">
    <location>
        <begin position="215"/>
        <end position="227"/>
    </location>
</feature>